<dbReference type="Proteomes" id="UP000461409">
    <property type="component" value="Unassembled WGS sequence"/>
</dbReference>
<evidence type="ECO:0000256" key="1">
    <source>
        <dbReference type="SAM" id="SignalP"/>
    </source>
</evidence>
<proteinExistence type="predicted"/>
<keyword evidence="1" id="KW-0732">Signal</keyword>
<evidence type="ECO:0008006" key="4">
    <source>
        <dbReference type="Google" id="ProtNLM"/>
    </source>
</evidence>
<evidence type="ECO:0000313" key="3">
    <source>
        <dbReference type="Proteomes" id="UP000461409"/>
    </source>
</evidence>
<protein>
    <recommendedName>
        <fullName evidence="4">Lipoprotein</fullName>
    </recommendedName>
</protein>
<dbReference type="AlphaFoldDB" id="A0A844XEQ3"/>
<evidence type="ECO:0000313" key="2">
    <source>
        <dbReference type="EMBL" id="MWV28229.1"/>
    </source>
</evidence>
<sequence>MKRVILGGAALLTLSACVAAQGDVGSPDPLPPLAAQKDAPRLAMLEHVLDQYFASDIPNPPTVCASWHDGREEEALPPEEEVALISRFPSLAPMTRCTRTANGWRDAETEDAALVFTLHNFTCSSDQSCSAWGGYQSSGDNSMSYLYRGEWDGAEWQFTRDPRIIAE</sequence>
<comment type="caution">
    <text evidence="2">The sequence shown here is derived from an EMBL/GenBank/DDBJ whole genome shotgun (WGS) entry which is preliminary data.</text>
</comment>
<name>A0A844XEQ3_9SPHN</name>
<reference evidence="2 3" key="1">
    <citation type="submission" date="2019-12" db="EMBL/GenBank/DDBJ databases">
        <authorList>
            <person name="Lee S.D."/>
        </authorList>
    </citation>
    <scope>NUCLEOTIDE SEQUENCE [LARGE SCALE GENOMIC DNA]</scope>
    <source>
        <strain evidence="2 3">GH3-10</strain>
    </source>
</reference>
<feature type="chain" id="PRO_5032904520" description="Lipoprotein" evidence="1">
    <location>
        <begin position="21"/>
        <end position="167"/>
    </location>
</feature>
<accession>A0A844XEQ3</accession>
<feature type="signal peptide" evidence="1">
    <location>
        <begin position="1"/>
        <end position="20"/>
    </location>
</feature>
<keyword evidence="3" id="KW-1185">Reference proteome</keyword>
<reference evidence="2 3" key="2">
    <citation type="submission" date="2020-02" db="EMBL/GenBank/DDBJ databases">
        <title>Erythrobacter dongmakensis sp. nov., isolated from a tidal mudflat.</title>
        <authorList>
            <person name="Kim I.S."/>
        </authorList>
    </citation>
    <scope>NUCLEOTIDE SEQUENCE [LARGE SCALE GENOMIC DNA]</scope>
    <source>
        <strain evidence="2 3">GH3-10</strain>
    </source>
</reference>
<gene>
    <name evidence="2" type="ORF">GRF63_09960</name>
</gene>
<dbReference type="EMBL" id="WUBR01000002">
    <property type="protein sequence ID" value="MWV28229.1"/>
    <property type="molecule type" value="Genomic_DNA"/>
</dbReference>
<dbReference type="RefSeq" id="WP_160485843.1">
    <property type="nucleotide sequence ID" value="NZ_WUBR01000002.1"/>
</dbReference>
<organism evidence="2 3">
    <name type="scientific">Aurantiacibacter rhizosphaerae</name>
    <dbReference type="NCBI Taxonomy" id="2691582"/>
    <lineage>
        <taxon>Bacteria</taxon>
        <taxon>Pseudomonadati</taxon>
        <taxon>Pseudomonadota</taxon>
        <taxon>Alphaproteobacteria</taxon>
        <taxon>Sphingomonadales</taxon>
        <taxon>Erythrobacteraceae</taxon>
        <taxon>Aurantiacibacter</taxon>
    </lineage>
</organism>
<dbReference type="PROSITE" id="PS51257">
    <property type="entry name" value="PROKAR_LIPOPROTEIN"/>
    <property type="match status" value="1"/>
</dbReference>